<proteinExistence type="inferred from homology"/>
<dbReference type="PANTHER" id="PTHR11707">
    <property type="entry name" value="L-ASPARAGINASE"/>
    <property type="match status" value="1"/>
</dbReference>
<comment type="similarity">
    <text evidence="1">Belongs to the asparaginase 1 family.</text>
</comment>
<evidence type="ECO:0000256" key="2">
    <source>
        <dbReference type="ARBA" id="ARBA00022801"/>
    </source>
</evidence>
<dbReference type="GO" id="GO:0004067">
    <property type="term" value="F:asparaginase activity"/>
    <property type="evidence" value="ECO:0007669"/>
    <property type="project" value="UniProtKB-UniRule"/>
</dbReference>
<feature type="active site" description="O-isoaspartyl threonine intermediate" evidence="3">
    <location>
        <position position="85"/>
    </location>
</feature>
<dbReference type="InterPro" id="IPR027474">
    <property type="entry name" value="L-asparaginase_N"/>
</dbReference>
<evidence type="ECO:0000256" key="3">
    <source>
        <dbReference type="PIRSR" id="PIRSR001220-1"/>
    </source>
</evidence>
<dbReference type="SMART" id="SM00870">
    <property type="entry name" value="Asparaginase"/>
    <property type="match status" value="1"/>
</dbReference>
<dbReference type="EC" id="3.5.1.1" evidence="7"/>
<organism evidence="7 8">
    <name type="scientific">Actinopolymorpha pittospori</name>
    <dbReference type="NCBI Taxonomy" id="648752"/>
    <lineage>
        <taxon>Bacteria</taxon>
        <taxon>Bacillati</taxon>
        <taxon>Actinomycetota</taxon>
        <taxon>Actinomycetes</taxon>
        <taxon>Propionibacteriales</taxon>
        <taxon>Actinopolymorphaceae</taxon>
        <taxon>Actinopolymorpha</taxon>
    </lineage>
</organism>
<dbReference type="EMBL" id="JADBEM010000001">
    <property type="protein sequence ID" value="MBE1608277.1"/>
    <property type="molecule type" value="Genomic_DNA"/>
</dbReference>
<gene>
    <name evidence="7" type="ORF">HEB94_005125</name>
</gene>
<dbReference type="Pfam" id="PF17763">
    <property type="entry name" value="Asparaginase_C"/>
    <property type="match status" value="1"/>
</dbReference>
<feature type="signal peptide" evidence="4">
    <location>
        <begin position="1"/>
        <end position="28"/>
    </location>
</feature>
<dbReference type="PANTHER" id="PTHR11707:SF28">
    <property type="entry name" value="60 KDA LYSOPHOSPHOLIPASE"/>
    <property type="match status" value="1"/>
</dbReference>
<evidence type="ECO:0000259" key="6">
    <source>
        <dbReference type="Pfam" id="PF17763"/>
    </source>
</evidence>
<dbReference type="Pfam" id="PF00710">
    <property type="entry name" value="Asparaginase"/>
    <property type="match status" value="1"/>
</dbReference>
<dbReference type="SUPFAM" id="SSF53774">
    <property type="entry name" value="Glutaminase/Asparaginase"/>
    <property type="match status" value="1"/>
</dbReference>
<name>A0A927N3I3_9ACTN</name>
<dbReference type="CDD" id="cd08964">
    <property type="entry name" value="L-asparaginase_II"/>
    <property type="match status" value="1"/>
</dbReference>
<dbReference type="InterPro" id="IPR004550">
    <property type="entry name" value="AsnASE_II"/>
</dbReference>
<evidence type="ECO:0000256" key="4">
    <source>
        <dbReference type="SAM" id="SignalP"/>
    </source>
</evidence>
<dbReference type="InterPro" id="IPR037152">
    <property type="entry name" value="L-asparaginase_N_sf"/>
</dbReference>
<feature type="domain" description="L-asparaginase N-terminal" evidence="5">
    <location>
        <begin position="76"/>
        <end position="268"/>
    </location>
</feature>
<dbReference type="PRINTS" id="PR00139">
    <property type="entry name" value="ASNGLNASE"/>
</dbReference>
<evidence type="ECO:0000313" key="7">
    <source>
        <dbReference type="EMBL" id="MBE1608277.1"/>
    </source>
</evidence>
<dbReference type="AlphaFoldDB" id="A0A927N3I3"/>
<comment type="caution">
    <text evidence="7">The sequence shown here is derived from an EMBL/GenBank/DDBJ whole genome shotgun (WGS) entry which is preliminary data.</text>
</comment>
<sequence>MLSTWTLRSRRVSVMLLLAMAILTGVVASDAAATTTQVPEGATAGAAPHVATAVAPGLTGKGVPAPAAAPRSRKPKVVVIGTGGTIAGVSDSRVSFQTYKSGQLPIGKLLDDLGPEFKDVADVKGVDFGTTDSASYTMKDYYDLSRAVDQQLAKADAVVVSTGTTTMEELGYWLDLTVRSDKPVVLTGAIRPWTVISSDGPANLYNAVMLAASGRTGCFGSVLLLNDQILPARDATKSNTTRLDTFTAPELGLLGVVDETRIRLERAPARVQKCGKEAWRTPFDLARIDRAKLPRVEVVYTYQEAGGEAITAYANAGVKGIVVAGAPSPQQVTAAMEVAKRGTVLAGANRNNAGATYTDAPWVLPAGDLPPQKARLLLMLALASSNDPARIQSWFAEYGDPEFDVAAAQH</sequence>
<dbReference type="Proteomes" id="UP000638648">
    <property type="component" value="Unassembled WGS sequence"/>
</dbReference>
<dbReference type="InterPro" id="IPR006034">
    <property type="entry name" value="Asparaginase/glutaminase-like"/>
</dbReference>
<evidence type="ECO:0000313" key="8">
    <source>
        <dbReference type="Proteomes" id="UP000638648"/>
    </source>
</evidence>
<evidence type="ECO:0000256" key="1">
    <source>
        <dbReference type="ARBA" id="ARBA00010518"/>
    </source>
</evidence>
<dbReference type="PIRSF" id="PIRSF001220">
    <property type="entry name" value="L-ASNase_gatD"/>
    <property type="match status" value="1"/>
</dbReference>
<dbReference type="InterPro" id="IPR040919">
    <property type="entry name" value="Asparaginase_C"/>
</dbReference>
<dbReference type="PIRSF" id="PIRSF500176">
    <property type="entry name" value="L_ASNase"/>
    <property type="match status" value="1"/>
</dbReference>
<feature type="domain" description="Asparaginase/glutaminase C-terminal" evidence="6">
    <location>
        <begin position="295"/>
        <end position="395"/>
    </location>
</feature>
<dbReference type="SFLD" id="SFLDS00057">
    <property type="entry name" value="Glutaminase/Asparaginase"/>
    <property type="match status" value="1"/>
</dbReference>
<keyword evidence="2 7" id="KW-0378">Hydrolase</keyword>
<dbReference type="InterPro" id="IPR036152">
    <property type="entry name" value="Asp/glu_Ase-like_sf"/>
</dbReference>
<keyword evidence="8" id="KW-1185">Reference proteome</keyword>
<dbReference type="PROSITE" id="PS51732">
    <property type="entry name" value="ASN_GLN_ASE_3"/>
    <property type="match status" value="1"/>
</dbReference>
<reference evidence="7" key="1">
    <citation type="submission" date="2020-10" db="EMBL/GenBank/DDBJ databases">
        <title>Sequencing the genomes of 1000 actinobacteria strains.</title>
        <authorList>
            <person name="Klenk H.-P."/>
        </authorList>
    </citation>
    <scope>NUCLEOTIDE SEQUENCE</scope>
    <source>
        <strain evidence="7">DSM 45354</strain>
    </source>
</reference>
<dbReference type="Gene3D" id="3.40.50.40">
    <property type="match status" value="1"/>
</dbReference>
<dbReference type="FunFam" id="3.40.50.1170:FF:000001">
    <property type="entry name" value="L-asparaginase 2"/>
    <property type="match status" value="1"/>
</dbReference>
<protein>
    <submittedName>
        <fullName evidence="7">L-asparaginase</fullName>
        <ecNumber evidence="7">3.5.1.1</ecNumber>
    </submittedName>
</protein>
<dbReference type="GO" id="GO:0006528">
    <property type="term" value="P:asparagine metabolic process"/>
    <property type="evidence" value="ECO:0007669"/>
    <property type="project" value="InterPro"/>
</dbReference>
<dbReference type="RefSeq" id="WP_337917968.1">
    <property type="nucleotide sequence ID" value="NZ_BAABJL010000024.1"/>
</dbReference>
<keyword evidence="4" id="KW-0732">Signal</keyword>
<feature type="chain" id="PRO_5038798839" evidence="4">
    <location>
        <begin position="29"/>
        <end position="410"/>
    </location>
</feature>
<dbReference type="Gene3D" id="3.40.50.1170">
    <property type="entry name" value="L-asparaginase, N-terminal domain"/>
    <property type="match status" value="1"/>
</dbReference>
<evidence type="ECO:0000259" key="5">
    <source>
        <dbReference type="Pfam" id="PF00710"/>
    </source>
</evidence>
<accession>A0A927N3I3</accession>
<dbReference type="InterPro" id="IPR027473">
    <property type="entry name" value="L-asparaginase_C"/>
</dbReference>